<dbReference type="Proteomes" id="UP000222310">
    <property type="component" value="Unassembled WGS sequence"/>
</dbReference>
<evidence type="ECO:0000313" key="2">
    <source>
        <dbReference type="Proteomes" id="UP000222310"/>
    </source>
</evidence>
<name>A0A9Q5Z5A2_NOSLI</name>
<organism evidence="1 2">
    <name type="scientific">Nostoc linckia z8</name>
    <dbReference type="NCBI Taxonomy" id="1628746"/>
    <lineage>
        <taxon>Bacteria</taxon>
        <taxon>Bacillati</taxon>
        <taxon>Cyanobacteriota</taxon>
        <taxon>Cyanophyceae</taxon>
        <taxon>Nostocales</taxon>
        <taxon>Nostocaceae</taxon>
        <taxon>Nostoc</taxon>
    </lineage>
</organism>
<protein>
    <submittedName>
        <fullName evidence="1">Uncharacterized protein</fullName>
    </submittedName>
</protein>
<dbReference type="EMBL" id="LAHD01000173">
    <property type="protein sequence ID" value="PHJ94041.1"/>
    <property type="molecule type" value="Genomic_DNA"/>
</dbReference>
<accession>A0A9Q5Z5A2</accession>
<dbReference type="AlphaFoldDB" id="A0A9Q5Z5A2"/>
<sequence>MQLNQYPPDVLEKAWRTVQRNLSLEDGKNKWRKWPDLRLIQAECRKIMPYHEVVFSPNGIPAHVSELMDKAGVTMAQAQSWLVDTRLDGDVLVCRSKFVADWLRIHYEDAMRKAWGFRPKIVVGSVRR</sequence>
<comment type="caution">
    <text evidence="1">The sequence shown here is derived from an EMBL/GenBank/DDBJ whole genome shotgun (WGS) entry which is preliminary data.</text>
</comment>
<gene>
    <name evidence="1" type="ORF">VF08_34495</name>
</gene>
<reference evidence="1 2" key="1">
    <citation type="submission" date="2015-02" db="EMBL/GenBank/DDBJ databases">
        <title>Nostoc linckia genome annotation.</title>
        <authorList>
            <person name="Zhou Z."/>
        </authorList>
    </citation>
    <scope>NUCLEOTIDE SEQUENCE [LARGE SCALE GENOMIC DNA]</scope>
    <source>
        <strain evidence="2">z8</strain>
    </source>
</reference>
<evidence type="ECO:0000313" key="1">
    <source>
        <dbReference type="EMBL" id="PHJ94041.1"/>
    </source>
</evidence>
<proteinExistence type="predicted"/>